<dbReference type="Gene3D" id="2.180.10.10">
    <property type="entry name" value="RHS repeat-associated core"/>
    <property type="match status" value="2"/>
</dbReference>
<comment type="caution">
    <text evidence="5">The sequence shown here is derived from an EMBL/GenBank/DDBJ whole genome shotgun (WGS) entry which is preliminary data.</text>
</comment>
<name>A0ABU9WME1_9BURK</name>
<dbReference type="CDD" id="cd14740">
    <property type="entry name" value="PAAR_4"/>
    <property type="match status" value="1"/>
</dbReference>
<dbReference type="EMBL" id="JBCPYA010000011">
    <property type="protein sequence ID" value="MEN2473253.1"/>
    <property type="molecule type" value="Genomic_DNA"/>
</dbReference>
<protein>
    <submittedName>
        <fullName evidence="5">RHS repeat-associated core domain-containing protein</fullName>
    </submittedName>
</protein>
<dbReference type="Proteomes" id="UP001466933">
    <property type="component" value="Unassembled WGS sequence"/>
</dbReference>
<evidence type="ECO:0000256" key="2">
    <source>
        <dbReference type="SAM" id="Coils"/>
    </source>
</evidence>
<dbReference type="InterPro" id="IPR050708">
    <property type="entry name" value="T6SS_VgrG/RHS"/>
</dbReference>
<gene>
    <name evidence="5" type="ORF">VOI36_25385</name>
</gene>
<keyword evidence="1" id="KW-0677">Repeat</keyword>
<keyword evidence="2" id="KW-0175">Coiled coil</keyword>
<feature type="domain" description="Teneurin-like YD-shell" evidence="4">
    <location>
        <begin position="705"/>
        <end position="846"/>
    </location>
</feature>
<evidence type="ECO:0000259" key="4">
    <source>
        <dbReference type="Pfam" id="PF25023"/>
    </source>
</evidence>
<dbReference type="Pfam" id="PF25023">
    <property type="entry name" value="TEN_YD-shell"/>
    <property type="match status" value="2"/>
</dbReference>
<organism evidence="5 6">
    <name type="scientific">Burkholderia theae</name>
    <dbReference type="NCBI Taxonomy" id="3143496"/>
    <lineage>
        <taxon>Bacteria</taxon>
        <taxon>Pseudomonadati</taxon>
        <taxon>Pseudomonadota</taxon>
        <taxon>Betaproteobacteria</taxon>
        <taxon>Burkholderiales</taxon>
        <taxon>Burkholderiaceae</taxon>
        <taxon>Burkholderia</taxon>
    </lineage>
</organism>
<evidence type="ECO:0000313" key="5">
    <source>
        <dbReference type="EMBL" id="MEN2473253.1"/>
    </source>
</evidence>
<dbReference type="Pfam" id="PF20148">
    <property type="entry name" value="DUF6531"/>
    <property type="match status" value="1"/>
</dbReference>
<dbReference type="InterPro" id="IPR006530">
    <property type="entry name" value="YD"/>
</dbReference>
<evidence type="ECO:0000313" key="6">
    <source>
        <dbReference type="Proteomes" id="UP001466933"/>
    </source>
</evidence>
<dbReference type="PANTHER" id="PTHR32305:SF15">
    <property type="entry name" value="PROTEIN RHSA-RELATED"/>
    <property type="match status" value="1"/>
</dbReference>
<sequence length="1545" mass="172433">MALPAVKHLDPVVGVDVHSVLVTPGTPPVFLPHPHVGFMLDKREYIQAAKAVVGCIAMVIVQEKVTEYIEEHPEDVKKLEHLADEANQQVNKQLNDLMGGGKLPDFKDDPTVAEGMKLANEANKIKNRISDDLGSNVGSGGSSGRPIFVNGMMRATAGTHAYHVPGLHFPLGESFVPPPAENPEPSNDGESFMGSKTVLANNDPMSYMALEALSCWSVGMEPPPHNSAHTDRTYPSMPSSVMLPIPAGRPVLVGGPPIMNMAAAAKGLFKAFRGSKWAKALADKLHLKPGFLRCKVLHAEPVDAITGEVILQQHDFTVAGRLPLEWNRYYASHDERLGAIGAGWRTPADIHLELMRYEGAMCVVADFHDCATTFDSVSDAAGWPERMYDRQYGHALYRRDNRLVLRTRAAIEYEFVLPEPWQYMSGLVAAAPALTLAVERISDLNGNAWVFERAHDGSVARLMEWKVDGPTGRMILCDACTNSSTGNGARLLAALTLIDADGRAHPLVRYEHDHDGNLIAALDAMSQPHRFSYADGHRMVRHTSAAGLSFHYRHRRHDDGVWRVDHAWGDNGLFDYRFVYDTEHHETRITDSLGYTTTLQANERGLPVDRIDPLGGVTSYRYDAYGRTLAETDPAGCATTWRFDTDGSPLEQTQADGSTVRATYDENRQLMCVSAPGNRQWRYVWDERGNLLQHDAPARAGFRCEYDRYGQLIAHRGSGGTETRFDYDRGGNLAEVLDALGNRTRYTHDARANMTGIVNAFGQASRYEYDRNGNLTRAVEPGERETTCCYDTAGNLTRYRDPNGEVTQLEYTALGQVAKRLKPDGSVIEFRYDTEEQLTDVINERGEWYRLKRDALGRIVEELDYWGQSRRYEYTATNDLRRSIDPLGRAIDYETDPLGRVVQKRVPDPRQPDGTRTETFVYDGAGNMVVAENPDSRVELTYDPAGHVVEEKQGGRFVIVNTYDEVGHRVSCGTRLDTGRDVVSHVVRHEYDRLGGIRSIRIDDAEAMTFERDALGQICVEHLGCDLRRDLSYTSDGLLAKQALFAGAGPLFVNEYAYDANGHVFEKRDSRFGIGRYQHDPVGNLTQHLDPVGNLHRFLYDAAGDLLKTRVGQDKQADVRLAGEQTDTWSREGEYGGCHYTFDRAGNLVRKVSAQQDLSLRWDGDGLLIETVSLHPAPCGSHNDRVAVRTRYAYDVFHRRTGKWTWRSAYSEGPAAPAFDDAQACRGSSFFWDDNVLAVELSTVDAASVSSDDETAWQYFRTPDLIADIARQFIYYPETARPLAMVCDASEVYFFHNDTNGAPVRVTDAKGLLVWDARFEPWGTRIDHAERADNLNVPIRFQGQYHDEETGFDYNRYRYYDPALGSFITQDPVGLAGGPNLYRYAPETSRWSDPLGLAKSFDPFFILPDREDEWTTGLLYFTRPVPGNGIALVSGTERDKSGQTAEGRLYQQTANRLGAQARGAWTHVEPKAAMELAAHASKVGVLYMNNKDGPCPNCQRATPLFLPDGKILYVRYADRYGHFHGGRTGFERGFVFKGSPCELCD</sequence>
<dbReference type="InterPro" id="IPR045351">
    <property type="entry name" value="DUF6531"/>
</dbReference>
<dbReference type="InterPro" id="IPR056823">
    <property type="entry name" value="TEN-like_YD-shell"/>
</dbReference>
<keyword evidence="6" id="KW-1185">Reference proteome</keyword>
<evidence type="ECO:0000259" key="3">
    <source>
        <dbReference type="Pfam" id="PF20148"/>
    </source>
</evidence>
<feature type="coiled-coil region" evidence="2">
    <location>
        <begin position="69"/>
        <end position="96"/>
    </location>
</feature>
<reference evidence="5 6" key="1">
    <citation type="submission" date="2024-05" db="EMBL/GenBank/DDBJ databases">
        <title>Burkholderia sp. Nov. a novel bacteria isolated from rhizosphere soil of Camellia sinensis.</title>
        <authorList>
            <person name="Dong Y."/>
        </authorList>
    </citation>
    <scope>NUCLEOTIDE SEQUENCE [LARGE SCALE GENOMIC DNA]</scope>
    <source>
        <strain evidence="5 6">GS2Y</strain>
    </source>
</reference>
<dbReference type="InterPro" id="IPR032724">
    <property type="entry name" value="SCP1.201-like"/>
</dbReference>
<feature type="domain" description="DUF6531" evidence="3">
    <location>
        <begin position="300"/>
        <end position="363"/>
    </location>
</feature>
<dbReference type="RefSeq" id="WP_343493890.1">
    <property type="nucleotide sequence ID" value="NZ_JBCPYA010000011.1"/>
</dbReference>
<dbReference type="NCBIfam" id="TIGR03696">
    <property type="entry name" value="Rhs_assc_core"/>
    <property type="match status" value="1"/>
</dbReference>
<evidence type="ECO:0000256" key="1">
    <source>
        <dbReference type="ARBA" id="ARBA00022737"/>
    </source>
</evidence>
<proteinExistence type="predicted"/>
<feature type="domain" description="Teneurin-like YD-shell" evidence="4">
    <location>
        <begin position="1283"/>
        <end position="1371"/>
    </location>
</feature>
<dbReference type="Pfam" id="PF14428">
    <property type="entry name" value="DddA-like"/>
    <property type="match status" value="1"/>
</dbReference>
<dbReference type="Pfam" id="PF05593">
    <property type="entry name" value="RHS_repeat"/>
    <property type="match status" value="1"/>
</dbReference>
<dbReference type="InterPro" id="IPR031325">
    <property type="entry name" value="RHS_repeat"/>
</dbReference>
<dbReference type="NCBIfam" id="TIGR01643">
    <property type="entry name" value="YD_repeat_2x"/>
    <property type="match status" value="7"/>
</dbReference>
<dbReference type="PRINTS" id="PR00394">
    <property type="entry name" value="RHSPROTEIN"/>
</dbReference>
<dbReference type="PANTHER" id="PTHR32305">
    <property type="match status" value="1"/>
</dbReference>
<dbReference type="InterPro" id="IPR022385">
    <property type="entry name" value="Rhs_assc_core"/>
</dbReference>
<accession>A0ABU9WME1</accession>